<feature type="transmembrane region" description="Helical" evidence="5">
    <location>
        <begin position="62"/>
        <end position="83"/>
    </location>
</feature>
<accession>A0A7Y0XBK5</accession>
<proteinExistence type="predicted"/>
<dbReference type="AlphaFoldDB" id="A0A7Y0XBK5"/>
<name>A0A7Y0XBK5_VIBPH</name>
<feature type="non-terminal residue" evidence="6">
    <location>
        <position position="1"/>
    </location>
</feature>
<organism evidence="6 7">
    <name type="scientific">Vibrio parahaemolyticus</name>
    <dbReference type="NCBI Taxonomy" id="670"/>
    <lineage>
        <taxon>Bacteria</taxon>
        <taxon>Pseudomonadati</taxon>
        <taxon>Pseudomonadota</taxon>
        <taxon>Gammaproteobacteria</taxon>
        <taxon>Vibrionales</taxon>
        <taxon>Vibrionaceae</taxon>
        <taxon>Vibrio</taxon>
    </lineage>
</organism>
<sequence>PFALDSLFSQVFEVSEAAWDMGGILDANFGMYLIAIFVLAFGGVLTCVVAFLILLSKIMTTVLLAVGPLFIVMLLFNATQRFFESWL</sequence>
<comment type="subcellular location">
    <subcellularLocation>
        <location evidence="1">Membrane</location>
        <topology evidence="1">Multi-pass membrane protein</topology>
    </subcellularLocation>
</comment>
<dbReference type="GO" id="GO:0030255">
    <property type="term" value="P:protein secretion by the type IV secretion system"/>
    <property type="evidence" value="ECO:0007669"/>
    <property type="project" value="InterPro"/>
</dbReference>
<protein>
    <submittedName>
        <fullName evidence="6">Type IV secretion protein</fullName>
    </submittedName>
</protein>
<dbReference type="Proteomes" id="UP000518904">
    <property type="component" value="Unassembled WGS sequence"/>
</dbReference>
<dbReference type="InterPro" id="IPR007688">
    <property type="entry name" value="Conjugal_tfr_TrbL/VirB6"/>
</dbReference>
<evidence type="ECO:0000256" key="2">
    <source>
        <dbReference type="ARBA" id="ARBA00022692"/>
    </source>
</evidence>
<dbReference type="Pfam" id="PF04610">
    <property type="entry name" value="TrbL"/>
    <property type="match status" value="1"/>
</dbReference>
<keyword evidence="4 5" id="KW-0472">Membrane</keyword>
<dbReference type="EMBL" id="JABCLB010000723">
    <property type="protein sequence ID" value="NMU82432.1"/>
    <property type="molecule type" value="Genomic_DNA"/>
</dbReference>
<evidence type="ECO:0000313" key="6">
    <source>
        <dbReference type="EMBL" id="NMU82432.1"/>
    </source>
</evidence>
<feature type="transmembrane region" description="Helical" evidence="5">
    <location>
        <begin position="29"/>
        <end position="55"/>
    </location>
</feature>
<reference evidence="6 7" key="1">
    <citation type="submission" date="2020-04" db="EMBL/GenBank/DDBJ databases">
        <title>Whole-genome sequencing of Vibrio spp. from China reveals different genetic environments of blaCTX-M-14 among diverse lineages.</title>
        <authorList>
            <person name="Zheng Z."/>
            <person name="Ye L."/>
            <person name="Chen S."/>
        </authorList>
    </citation>
    <scope>NUCLEOTIDE SEQUENCE [LARGE SCALE GENOMIC DNA]</scope>
    <source>
        <strain evidence="6 7">Vb0551</strain>
    </source>
</reference>
<evidence type="ECO:0000256" key="5">
    <source>
        <dbReference type="SAM" id="Phobius"/>
    </source>
</evidence>
<evidence type="ECO:0000256" key="3">
    <source>
        <dbReference type="ARBA" id="ARBA00022989"/>
    </source>
</evidence>
<dbReference type="GO" id="GO:0016020">
    <property type="term" value="C:membrane"/>
    <property type="evidence" value="ECO:0007669"/>
    <property type="project" value="UniProtKB-SubCell"/>
</dbReference>
<comment type="caution">
    <text evidence="6">The sequence shown here is derived from an EMBL/GenBank/DDBJ whole genome shotgun (WGS) entry which is preliminary data.</text>
</comment>
<evidence type="ECO:0000256" key="4">
    <source>
        <dbReference type="ARBA" id="ARBA00023136"/>
    </source>
</evidence>
<keyword evidence="2 5" id="KW-0812">Transmembrane</keyword>
<evidence type="ECO:0000256" key="1">
    <source>
        <dbReference type="ARBA" id="ARBA00004141"/>
    </source>
</evidence>
<gene>
    <name evidence="6" type="ORF">HKB16_06000</name>
</gene>
<feature type="non-terminal residue" evidence="6">
    <location>
        <position position="87"/>
    </location>
</feature>
<keyword evidence="3 5" id="KW-1133">Transmembrane helix</keyword>
<evidence type="ECO:0000313" key="7">
    <source>
        <dbReference type="Proteomes" id="UP000518904"/>
    </source>
</evidence>